<dbReference type="AlphaFoldDB" id="A0AAN6T4V5"/>
<dbReference type="InterPro" id="IPR001623">
    <property type="entry name" value="DnaJ_domain"/>
</dbReference>
<reference evidence="3" key="1">
    <citation type="journal article" date="2023" name="Mol. Phylogenet. Evol.">
        <title>Genome-scale phylogeny and comparative genomics of the fungal order Sordariales.</title>
        <authorList>
            <person name="Hensen N."/>
            <person name="Bonometti L."/>
            <person name="Westerberg I."/>
            <person name="Brannstrom I.O."/>
            <person name="Guillou S."/>
            <person name="Cros-Aarteil S."/>
            <person name="Calhoun S."/>
            <person name="Haridas S."/>
            <person name="Kuo A."/>
            <person name="Mondo S."/>
            <person name="Pangilinan J."/>
            <person name="Riley R."/>
            <person name="LaButti K."/>
            <person name="Andreopoulos B."/>
            <person name="Lipzen A."/>
            <person name="Chen C."/>
            <person name="Yan M."/>
            <person name="Daum C."/>
            <person name="Ng V."/>
            <person name="Clum A."/>
            <person name="Steindorff A."/>
            <person name="Ohm R.A."/>
            <person name="Martin F."/>
            <person name="Silar P."/>
            <person name="Natvig D.O."/>
            <person name="Lalanne C."/>
            <person name="Gautier V."/>
            <person name="Ament-Velasquez S.L."/>
            <person name="Kruys A."/>
            <person name="Hutchinson M.I."/>
            <person name="Powell A.J."/>
            <person name="Barry K."/>
            <person name="Miller A.N."/>
            <person name="Grigoriev I.V."/>
            <person name="Debuchy R."/>
            <person name="Gladieux P."/>
            <person name="Hiltunen Thoren M."/>
            <person name="Johannesson H."/>
        </authorList>
    </citation>
    <scope>NUCLEOTIDE SEQUENCE</scope>
    <source>
        <strain evidence="3">CBS 757.83</strain>
    </source>
</reference>
<dbReference type="InterPro" id="IPR036869">
    <property type="entry name" value="J_dom_sf"/>
</dbReference>
<gene>
    <name evidence="3" type="ORF">N658DRAFT_493616</name>
</gene>
<dbReference type="EMBL" id="MU863627">
    <property type="protein sequence ID" value="KAK4104112.1"/>
    <property type="molecule type" value="Genomic_DNA"/>
</dbReference>
<feature type="signal peptide" evidence="1">
    <location>
        <begin position="1"/>
        <end position="19"/>
    </location>
</feature>
<dbReference type="SMART" id="SM00271">
    <property type="entry name" value="DnaJ"/>
    <property type="match status" value="1"/>
</dbReference>
<accession>A0AAN6T4V5</accession>
<evidence type="ECO:0000313" key="3">
    <source>
        <dbReference type="EMBL" id="KAK4104112.1"/>
    </source>
</evidence>
<organism evidence="3 4">
    <name type="scientific">Parathielavia hyrcaniae</name>
    <dbReference type="NCBI Taxonomy" id="113614"/>
    <lineage>
        <taxon>Eukaryota</taxon>
        <taxon>Fungi</taxon>
        <taxon>Dikarya</taxon>
        <taxon>Ascomycota</taxon>
        <taxon>Pezizomycotina</taxon>
        <taxon>Sordariomycetes</taxon>
        <taxon>Sordariomycetidae</taxon>
        <taxon>Sordariales</taxon>
        <taxon>Chaetomiaceae</taxon>
        <taxon>Parathielavia</taxon>
    </lineage>
</organism>
<dbReference type="Gene3D" id="1.10.287.110">
    <property type="entry name" value="DnaJ domain"/>
    <property type="match status" value="1"/>
</dbReference>
<dbReference type="Pfam" id="PF00226">
    <property type="entry name" value="DnaJ"/>
    <property type="match status" value="1"/>
</dbReference>
<evidence type="ECO:0000259" key="2">
    <source>
        <dbReference type="PROSITE" id="PS50076"/>
    </source>
</evidence>
<feature type="chain" id="PRO_5042880262" description="J domain-containing protein" evidence="1">
    <location>
        <begin position="20"/>
        <end position="379"/>
    </location>
</feature>
<dbReference type="CDD" id="cd06257">
    <property type="entry name" value="DnaJ"/>
    <property type="match status" value="1"/>
</dbReference>
<dbReference type="PRINTS" id="PR00625">
    <property type="entry name" value="JDOMAIN"/>
</dbReference>
<sequence length="379" mass="42005">MSALLSLLSWSFLPNLVTGWTQSLYYGITIRAGDPKPQPGTPRWAEHRRRIHIAVVALYLLYTIYEADYDLQRAGTFYTDLGVPLDATDRDVKSRFRRLAALHHPDKVSSSSSGSGDRTHADDVNAYFVHLKTAADTLADPARRFAYERFGPEAVAWQPRCVTVRDFVARGAQQLVPYYGAAAAVLYGLGVLGYLDWGRHERWLVLVAVFLFEVRTVTRPGMPALLERVVNPLLLAWGGGAGGWRAPYLPFQAVALARKLSVTVYIAFSQIGPLLSADTSSGQLVVSGRKGEQDDATLREGLERLEMAVRKLDADAARLLQTEMAPFAGDEETRSSMWAKVKEWLVQNTIRSDPMVRDALGRSFAKRRIDAPAGAKGNR</sequence>
<name>A0AAN6T4V5_9PEZI</name>
<dbReference type="InterPro" id="IPR050817">
    <property type="entry name" value="DjlA_DnaK_co-chaperone"/>
</dbReference>
<protein>
    <recommendedName>
        <fullName evidence="2">J domain-containing protein</fullName>
    </recommendedName>
</protein>
<dbReference type="Proteomes" id="UP001305647">
    <property type="component" value="Unassembled WGS sequence"/>
</dbReference>
<reference evidence="3" key="2">
    <citation type="submission" date="2023-05" db="EMBL/GenBank/DDBJ databases">
        <authorList>
            <consortium name="Lawrence Berkeley National Laboratory"/>
            <person name="Steindorff A."/>
            <person name="Hensen N."/>
            <person name="Bonometti L."/>
            <person name="Westerberg I."/>
            <person name="Brannstrom I.O."/>
            <person name="Guillou S."/>
            <person name="Cros-Aarteil S."/>
            <person name="Calhoun S."/>
            <person name="Haridas S."/>
            <person name="Kuo A."/>
            <person name="Mondo S."/>
            <person name="Pangilinan J."/>
            <person name="Riley R."/>
            <person name="Labutti K."/>
            <person name="Andreopoulos B."/>
            <person name="Lipzen A."/>
            <person name="Chen C."/>
            <person name="Yanf M."/>
            <person name="Daum C."/>
            <person name="Ng V."/>
            <person name="Clum A."/>
            <person name="Ohm R."/>
            <person name="Martin F."/>
            <person name="Silar P."/>
            <person name="Natvig D."/>
            <person name="Lalanne C."/>
            <person name="Gautier V."/>
            <person name="Ament-Velasquez S.L."/>
            <person name="Kruys A."/>
            <person name="Hutchinson M.I."/>
            <person name="Powell A.J."/>
            <person name="Barry K."/>
            <person name="Miller A.N."/>
            <person name="Grigoriev I.V."/>
            <person name="Debuchy R."/>
            <person name="Gladieux P."/>
            <person name="Thoren M.H."/>
            <person name="Johannesson H."/>
        </authorList>
    </citation>
    <scope>NUCLEOTIDE SEQUENCE</scope>
    <source>
        <strain evidence="3">CBS 757.83</strain>
    </source>
</reference>
<keyword evidence="1" id="KW-0732">Signal</keyword>
<proteinExistence type="predicted"/>
<dbReference type="PROSITE" id="PS50076">
    <property type="entry name" value="DNAJ_2"/>
    <property type="match status" value="1"/>
</dbReference>
<keyword evidence="4" id="KW-1185">Reference proteome</keyword>
<comment type="caution">
    <text evidence="3">The sequence shown here is derived from an EMBL/GenBank/DDBJ whole genome shotgun (WGS) entry which is preliminary data.</text>
</comment>
<evidence type="ECO:0000313" key="4">
    <source>
        <dbReference type="Proteomes" id="UP001305647"/>
    </source>
</evidence>
<evidence type="ECO:0000256" key="1">
    <source>
        <dbReference type="SAM" id="SignalP"/>
    </source>
</evidence>
<dbReference type="SUPFAM" id="SSF46565">
    <property type="entry name" value="Chaperone J-domain"/>
    <property type="match status" value="1"/>
</dbReference>
<dbReference type="PANTHER" id="PTHR24074">
    <property type="entry name" value="CO-CHAPERONE PROTEIN DJLA"/>
    <property type="match status" value="1"/>
</dbReference>
<feature type="domain" description="J" evidence="2">
    <location>
        <begin position="76"/>
        <end position="151"/>
    </location>
</feature>